<feature type="domain" description="MULE transposase" evidence="1">
    <location>
        <begin position="68"/>
        <end position="149"/>
    </location>
</feature>
<protein>
    <recommendedName>
        <fullName evidence="1">MULE transposase domain-containing protein</fullName>
    </recommendedName>
</protein>
<dbReference type="AlphaFoldDB" id="A0A5N5EY39"/>
<comment type="caution">
    <text evidence="2">The sequence shown here is derived from an EMBL/GenBank/DDBJ whole genome shotgun (WGS) entry which is preliminary data.</text>
</comment>
<evidence type="ECO:0000259" key="1">
    <source>
        <dbReference type="Pfam" id="PF10551"/>
    </source>
</evidence>
<dbReference type="Pfam" id="PF10551">
    <property type="entry name" value="MULE"/>
    <property type="match status" value="1"/>
</dbReference>
<keyword evidence="3" id="KW-1185">Reference proteome</keyword>
<dbReference type="Proteomes" id="UP000327157">
    <property type="component" value="Chromosome 7"/>
</dbReference>
<reference evidence="2 3" key="1">
    <citation type="submission" date="2019-09" db="EMBL/GenBank/DDBJ databases">
        <authorList>
            <person name="Ou C."/>
        </authorList>
    </citation>
    <scope>NUCLEOTIDE SEQUENCE [LARGE SCALE GENOMIC DNA]</scope>
    <source>
        <strain evidence="2">S2</strain>
        <tissue evidence="2">Leaf</tissue>
    </source>
</reference>
<dbReference type="PANTHER" id="PTHR47718:SF3">
    <property type="entry name" value="PROTEIN FAR1-RELATED SEQUENCE 5-LIKE"/>
    <property type="match status" value="1"/>
</dbReference>
<dbReference type="PANTHER" id="PTHR47718">
    <property type="entry name" value="OS01G0519700 PROTEIN"/>
    <property type="match status" value="1"/>
</dbReference>
<organism evidence="2 3">
    <name type="scientific">Pyrus ussuriensis x Pyrus communis</name>
    <dbReference type="NCBI Taxonomy" id="2448454"/>
    <lineage>
        <taxon>Eukaryota</taxon>
        <taxon>Viridiplantae</taxon>
        <taxon>Streptophyta</taxon>
        <taxon>Embryophyta</taxon>
        <taxon>Tracheophyta</taxon>
        <taxon>Spermatophyta</taxon>
        <taxon>Magnoliopsida</taxon>
        <taxon>eudicotyledons</taxon>
        <taxon>Gunneridae</taxon>
        <taxon>Pentapetalae</taxon>
        <taxon>rosids</taxon>
        <taxon>fabids</taxon>
        <taxon>Rosales</taxon>
        <taxon>Rosaceae</taxon>
        <taxon>Amygdaloideae</taxon>
        <taxon>Maleae</taxon>
        <taxon>Pyrus</taxon>
    </lineage>
</organism>
<sequence>MSKAGIPPCQILSSLQQSNPHLQVVSQNIYNQIAKVVKERLARRGFTYNIEYDREGHLTHLIFGYPYMDCIYKTNKSKMSLLDIIGVSSFNTSFYFCFVFMKNEKKEDYVFDNHPMMIISDKELALMNAIQIVFPSTSNLLCMWHIEKNILANSWSSFEVKYKEKKFVLAYILSMWLPNKEKFVSAYSDKVTHFSNRATSRAQGAHATLKKYLQFRFPFFKEVVTHVSRFALTKEMNIEVSQLNDIHPRWRIDTRLFLNDRHASLNNKYEKLHLTQKENIKSQLSEFLDTSLPLILEPNVKPHKGRLVGSKIEKNPVLQSVVLQILK</sequence>
<reference evidence="3" key="2">
    <citation type="submission" date="2019-10" db="EMBL/GenBank/DDBJ databases">
        <title>A de novo genome assembly of a pear dwarfing rootstock.</title>
        <authorList>
            <person name="Wang F."/>
            <person name="Wang J."/>
            <person name="Li S."/>
            <person name="Zhang Y."/>
            <person name="Fang M."/>
            <person name="Ma L."/>
            <person name="Zhao Y."/>
            <person name="Jiang S."/>
        </authorList>
    </citation>
    <scope>NUCLEOTIDE SEQUENCE [LARGE SCALE GENOMIC DNA]</scope>
</reference>
<dbReference type="InterPro" id="IPR018289">
    <property type="entry name" value="MULE_transposase_dom"/>
</dbReference>
<evidence type="ECO:0000313" key="2">
    <source>
        <dbReference type="EMBL" id="KAB2595838.1"/>
    </source>
</evidence>
<reference evidence="2 3" key="3">
    <citation type="submission" date="2019-11" db="EMBL/GenBank/DDBJ databases">
        <title>A de novo genome assembly of a pear dwarfing rootstock.</title>
        <authorList>
            <person name="Wang F."/>
            <person name="Wang J."/>
            <person name="Li S."/>
            <person name="Zhang Y."/>
            <person name="Fang M."/>
            <person name="Ma L."/>
            <person name="Zhao Y."/>
            <person name="Jiang S."/>
        </authorList>
    </citation>
    <scope>NUCLEOTIDE SEQUENCE [LARGE SCALE GENOMIC DNA]</scope>
    <source>
        <strain evidence="2">S2</strain>
        <tissue evidence="2">Leaf</tissue>
    </source>
</reference>
<evidence type="ECO:0000313" key="3">
    <source>
        <dbReference type="Proteomes" id="UP000327157"/>
    </source>
</evidence>
<dbReference type="EMBL" id="SMOL01000781">
    <property type="protein sequence ID" value="KAB2595838.1"/>
    <property type="molecule type" value="Genomic_DNA"/>
</dbReference>
<gene>
    <name evidence="2" type="ORF">D8674_031288</name>
</gene>
<accession>A0A5N5EY39</accession>
<dbReference type="OrthoDB" id="4327540at2759"/>
<proteinExistence type="predicted"/>
<name>A0A5N5EY39_9ROSA</name>